<reference evidence="3" key="2">
    <citation type="submission" date="2010-04" db="EMBL/GenBank/DDBJ databases">
        <authorList>
            <person name="Buell R."/>
            <person name="Hamilton J."/>
            <person name="Hostetler J."/>
        </authorList>
    </citation>
    <scope>NUCLEOTIDE SEQUENCE [LARGE SCALE GENOMIC DNA]</scope>
    <source>
        <strain evidence="3">DAOM:BR144</strain>
    </source>
</reference>
<accession>K3WKK0</accession>
<feature type="region of interest" description="Disordered" evidence="1">
    <location>
        <begin position="1"/>
        <end position="59"/>
    </location>
</feature>
<dbReference type="InParanoid" id="K3WKK0"/>
<dbReference type="EnsemblProtists" id="PYU1_T005492">
    <property type="protein sequence ID" value="PYU1_T005492"/>
    <property type="gene ID" value="PYU1_G005481"/>
</dbReference>
<feature type="compositionally biased region" description="Basic and acidic residues" evidence="1">
    <location>
        <begin position="184"/>
        <end position="195"/>
    </location>
</feature>
<protein>
    <submittedName>
        <fullName evidence="2">Uncharacterized protein</fullName>
    </submittedName>
</protein>
<evidence type="ECO:0000313" key="2">
    <source>
        <dbReference type="EnsemblProtists" id="PYU1_T005492"/>
    </source>
</evidence>
<sequence length="426" mass="48368">MADKRWRTTRGKTDASVGGDDDSTKAYHGVDIGDPHLHHGHAGRRRRASSSTARSESWMTKVTAAMSQRIFSGKKLGASRSTQVMPLSGARGASSSFQEKQGSSLAYGDSTQSQTLRQVSSENSLARAQAEVIYSTPVEAITDFCPSVVCDVASDDEDDDKAEDAQRRRQSSVVQTIHVKAPAPRKEKIVPREQDHDDDFDFETTIPAQRRQWDLAAKSSRYGGCVYHKSSKECRDDDEATTNSPVIPDPAPILKDFFSRNATTGQGIRVQQRESRRESLYATSRKRQEQLRKRIEDDRQRSEDTLRQLKAQQLQKRSHERTLKLRHDAAAACRDLQSKLARDRDQYTKERERWEDEFEEEIHVLTRAFRKARASTIHSEIDDCRPVTVAGLVVSEALSQIHRDASNFEKRLKTAEPRERFKHDDE</sequence>
<feature type="region of interest" description="Disordered" evidence="1">
    <location>
        <begin position="265"/>
        <end position="304"/>
    </location>
</feature>
<dbReference type="HOGENOM" id="CLU_603405_0_0_1"/>
<organism evidence="2 3">
    <name type="scientific">Globisporangium ultimum (strain ATCC 200006 / CBS 805.95 / DAOM BR144)</name>
    <name type="common">Pythium ultimum</name>
    <dbReference type="NCBI Taxonomy" id="431595"/>
    <lineage>
        <taxon>Eukaryota</taxon>
        <taxon>Sar</taxon>
        <taxon>Stramenopiles</taxon>
        <taxon>Oomycota</taxon>
        <taxon>Peronosporomycetes</taxon>
        <taxon>Pythiales</taxon>
        <taxon>Pythiaceae</taxon>
        <taxon>Globisporangium</taxon>
    </lineage>
</organism>
<dbReference type="VEuPathDB" id="FungiDB:PYU1_G005481"/>
<feature type="region of interest" description="Disordered" evidence="1">
    <location>
        <begin position="72"/>
        <end position="114"/>
    </location>
</feature>
<dbReference type="Proteomes" id="UP000019132">
    <property type="component" value="Unassembled WGS sequence"/>
</dbReference>
<proteinExistence type="predicted"/>
<dbReference type="STRING" id="431595.K3WKK0"/>
<feature type="compositionally biased region" description="Polar residues" evidence="1">
    <location>
        <begin position="93"/>
        <end position="114"/>
    </location>
</feature>
<reference evidence="3" key="1">
    <citation type="journal article" date="2010" name="Genome Biol.">
        <title>Genome sequence of the necrotrophic plant pathogen Pythium ultimum reveals original pathogenicity mechanisms and effector repertoire.</title>
        <authorList>
            <person name="Levesque C.A."/>
            <person name="Brouwer H."/>
            <person name="Cano L."/>
            <person name="Hamilton J.P."/>
            <person name="Holt C."/>
            <person name="Huitema E."/>
            <person name="Raffaele S."/>
            <person name="Robideau G.P."/>
            <person name="Thines M."/>
            <person name="Win J."/>
            <person name="Zerillo M.M."/>
            <person name="Beakes G.W."/>
            <person name="Boore J.L."/>
            <person name="Busam D."/>
            <person name="Dumas B."/>
            <person name="Ferriera S."/>
            <person name="Fuerstenberg S.I."/>
            <person name="Gachon C.M."/>
            <person name="Gaulin E."/>
            <person name="Govers F."/>
            <person name="Grenville-Briggs L."/>
            <person name="Horner N."/>
            <person name="Hostetler J."/>
            <person name="Jiang R.H."/>
            <person name="Johnson J."/>
            <person name="Krajaejun T."/>
            <person name="Lin H."/>
            <person name="Meijer H.J."/>
            <person name="Moore B."/>
            <person name="Morris P."/>
            <person name="Phuntmart V."/>
            <person name="Puiu D."/>
            <person name="Shetty J."/>
            <person name="Stajich J.E."/>
            <person name="Tripathy S."/>
            <person name="Wawra S."/>
            <person name="van West P."/>
            <person name="Whitty B.R."/>
            <person name="Coutinho P.M."/>
            <person name="Henrissat B."/>
            <person name="Martin F."/>
            <person name="Thomas P.D."/>
            <person name="Tyler B.M."/>
            <person name="De Vries R.P."/>
            <person name="Kamoun S."/>
            <person name="Yandell M."/>
            <person name="Tisserat N."/>
            <person name="Buell C.R."/>
        </authorList>
    </citation>
    <scope>NUCLEOTIDE SEQUENCE</scope>
    <source>
        <strain evidence="3">DAOM:BR144</strain>
    </source>
</reference>
<name>K3WKK0_GLOUD</name>
<feature type="region of interest" description="Disordered" evidence="1">
    <location>
        <begin position="155"/>
        <end position="200"/>
    </location>
</feature>
<evidence type="ECO:0000256" key="1">
    <source>
        <dbReference type="SAM" id="MobiDB-lite"/>
    </source>
</evidence>
<dbReference type="OMA" id="AMSTRIF"/>
<evidence type="ECO:0000313" key="3">
    <source>
        <dbReference type="Proteomes" id="UP000019132"/>
    </source>
</evidence>
<reference evidence="2" key="3">
    <citation type="submission" date="2015-02" db="UniProtKB">
        <authorList>
            <consortium name="EnsemblProtists"/>
        </authorList>
    </citation>
    <scope>IDENTIFICATION</scope>
    <source>
        <strain evidence="2">DAOM BR144</strain>
    </source>
</reference>
<keyword evidence="3" id="KW-1185">Reference proteome</keyword>
<dbReference type="EMBL" id="GL376633">
    <property type="status" value="NOT_ANNOTATED_CDS"/>
    <property type="molecule type" value="Genomic_DNA"/>
</dbReference>
<feature type="compositionally biased region" description="Basic and acidic residues" evidence="1">
    <location>
        <begin position="286"/>
        <end position="304"/>
    </location>
</feature>
<dbReference type="AlphaFoldDB" id="K3WKK0"/>
<feature type="compositionally biased region" description="Basic residues" evidence="1">
    <location>
        <begin position="38"/>
        <end position="48"/>
    </location>
</feature>
<dbReference type="eggNOG" id="ENOG502SN0S">
    <property type="taxonomic scope" value="Eukaryota"/>
</dbReference>